<dbReference type="Proteomes" id="UP001060261">
    <property type="component" value="Chromosome"/>
</dbReference>
<feature type="domain" description="UBP-type" evidence="1">
    <location>
        <begin position="7"/>
        <end position="104"/>
    </location>
</feature>
<evidence type="ECO:0000259" key="1">
    <source>
        <dbReference type="PROSITE" id="PS50271"/>
    </source>
</evidence>
<accession>A0ABY5YH97</accession>
<dbReference type="InterPro" id="IPR001607">
    <property type="entry name" value="Znf_UBP"/>
</dbReference>
<dbReference type="EMBL" id="CP104213">
    <property type="protein sequence ID" value="UWX63772.1"/>
    <property type="molecule type" value="Genomic_DNA"/>
</dbReference>
<dbReference type="Gene3D" id="3.30.40.10">
    <property type="entry name" value="Zinc/RING finger domain, C3HC4 (zinc finger)"/>
    <property type="match status" value="1"/>
</dbReference>
<proteinExistence type="predicted"/>
<organism evidence="2 3">
    <name type="scientific">Deinococcus rubellus</name>
    <dbReference type="NCBI Taxonomy" id="1889240"/>
    <lineage>
        <taxon>Bacteria</taxon>
        <taxon>Thermotogati</taxon>
        <taxon>Deinococcota</taxon>
        <taxon>Deinococci</taxon>
        <taxon>Deinococcales</taxon>
        <taxon>Deinococcaceae</taxon>
        <taxon>Deinococcus</taxon>
    </lineage>
</organism>
<dbReference type="SUPFAM" id="SSF57850">
    <property type="entry name" value="RING/U-box"/>
    <property type="match status" value="1"/>
</dbReference>
<sequence>MNALQQRRCAHAEAITEVRPESLDTCPECVALGDTWIHLRVCMTCGHVGCCDSFENRHITKHFHASQHPIIRSLEPGETWAYCYVDRWMVGGRQMTVEVSNFRS</sequence>
<keyword evidence="3" id="KW-1185">Reference proteome</keyword>
<evidence type="ECO:0000313" key="3">
    <source>
        <dbReference type="Proteomes" id="UP001060261"/>
    </source>
</evidence>
<gene>
    <name evidence="2" type="ORF">N0D28_13710</name>
</gene>
<dbReference type="RefSeq" id="WP_260560052.1">
    <property type="nucleotide sequence ID" value="NZ_BAABEC010000074.1"/>
</dbReference>
<name>A0ABY5YH97_9DEIO</name>
<reference evidence="2" key="1">
    <citation type="submission" date="2022-09" db="EMBL/GenBank/DDBJ databases">
        <title>genome sequence of Deinococcus rubellus.</title>
        <authorList>
            <person name="Srinivasan S."/>
        </authorList>
    </citation>
    <scope>NUCLEOTIDE SEQUENCE</scope>
    <source>
        <strain evidence="2">Ant6</strain>
    </source>
</reference>
<protein>
    <submittedName>
        <fullName evidence="2">UBP-type zinc finger domain-containing protein</fullName>
    </submittedName>
</protein>
<evidence type="ECO:0000313" key="2">
    <source>
        <dbReference type="EMBL" id="UWX63772.1"/>
    </source>
</evidence>
<dbReference type="Pfam" id="PF02148">
    <property type="entry name" value="zf-UBP"/>
    <property type="match status" value="1"/>
</dbReference>
<dbReference type="PROSITE" id="PS50271">
    <property type="entry name" value="ZF_UBP"/>
    <property type="match status" value="1"/>
</dbReference>
<dbReference type="InterPro" id="IPR013083">
    <property type="entry name" value="Znf_RING/FYVE/PHD"/>
</dbReference>